<dbReference type="Gene3D" id="3.10.129.10">
    <property type="entry name" value="Hotdog Thioesterase"/>
    <property type="match status" value="1"/>
</dbReference>
<feature type="domain" description="MaoC-like" evidence="1">
    <location>
        <begin position="12"/>
        <end position="128"/>
    </location>
</feature>
<dbReference type="OrthoDB" id="9801625at2"/>
<evidence type="ECO:0000313" key="2">
    <source>
        <dbReference type="EMBL" id="TCO84345.1"/>
    </source>
</evidence>
<dbReference type="PANTHER" id="PTHR43664:SF1">
    <property type="entry name" value="BETA-METHYLMALYL-COA DEHYDRATASE"/>
    <property type="match status" value="1"/>
</dbReference>
<dbReference type="Proteomes" id="UP000295711">
    <property type="component" value="Unassembled WGS sequence"/>
</dbReference>
<keyword evidence="3" id="KW-1185">Reference proteome</keyword>
<dbReference type="InterPro" id="IPR029069">
    <property type="entry name" value="HotDog_dom_sf"/>
</dbReference>
<dbReference type="InterPro" id="IPR002539">
    <property type="entry name" value="MaoC-like_dom"/>
</dbReference>
<dbReference type="EMBL" id="SLXA01000008">
    <property type="protein sequence ID" value="TCO84345.1"/>
    <property type="molecule type" value="Genomic_DNA"/>
</dbReference>
<protein>
    <submittedName>
        <fullName evidence="2">Acyl dehydratase</fullName>
    </submittedName>
</protein>
<accession>A0A4R2LBJ1</accession>
<dbReference type="Pfam" id="PF01575">
    <property type="entry name" value="MaoC_dehydratas"/>
    <property type="match status" value="1"/>
</dbReference>
<name>A0A4R2LBJ1_9FIRM</name>
<dbReference type="PANTHER" id="PTHR43664">
    <property type="entry name" value="MONOAMINE OXIDASE-RELATED"/>
    <property type="match status" value="1"/>
</dbReference>
<reference evidence="2 3" key="1">
    <citation type="submission" date="2019-03" db="EMBL/GenBank/DDBJ databases">
        <title>Genomic Encyclopedia of Type Strains, Phase IV (KMG-IV): sequencing the most valuable type-strain genomes for metagenomic binning, comparative biology and taxonomic classification.</title>
        <authorList>
            <person name="Goeker M."/>
        </authorList>
    </citation>
    <scope>NUCLEOTIDE SEQUENCE [LARGE SCALE GENOMIC DNA]</scope>
    <source>
        <strain evidence="2 3">DSM 28559</strain>
    </source>
</reference>
<evidence type="ECO:0000259" key="1">
    <source>
        <dbReference type="Pfam" id="PF01575"/>
    </source>
</evidence>
<dbReference type="RefSeq" id="WP_132092153.1">
    <property type="nucleotide sequence ID" value="NZ_JANKAQ010000009.1"/>
</dbReference>
<gene>
    <name evidence="2" type="ORF">EV212_108105</name>
</gene>
<dbReference type="AlphaFoldDB" id="A0A4R2LBJ1"/>
<evidence type="ECO:0000313" key="3">
    <source>
        <dbReference type="Proteomes" id="UP000295711"/>
    </source>
</evidence>
<organism evidence="2 3">
    <name type="scientific">Frisingicoccus caecimuris</name>
    <dbReference type="NCBI Taxonomy" id="1796636"/>
    <lineage>
        <taxon>Bacteria</taxon>
        <taxon>Bacillati</taxon>
        <taxon>Bacillota</taxon>
        <taxon>Clostridia</taxon>
        <taxon>Lachnospirales</taxon>
        <taxon>Lachnospiraceae</taxon>
        <taxon>Frisingicoccus</taxon>
    </lineage>
</organism>
<comment type="caution">
    <text evidence="2">The sequence shown here is derived from an EMBL/GenBank/DDBJ whole genome shotgun (WGS) entry which is preliminary data.</text>
</comment>
<dbReference type="InterPro" id="IPR052342">
    <property type="entry name" value="MCH/BMMD"/>
</dbReference>
<sequence>MARGKRYNDWIIGETLKTSGRTVTESDVTRFAGLSGDYNQLHTDAEFAKANTPYGERIAHGALTFSIATGLMDHSGMIEGVVVGFLGANLKWPAPVLFGDTIHLEVTAIDKKPTKNPKRGIVTLSVKVVNQNDVVVGDEEWTIMFVV</sequence>
<proteinExistence type="predicted"/>
<dbReference type="SUPFAM" id="SSF54637">
    <property type="entry name" value="Thioesterase/thiol ester dehydrase-isomerase"/>
    <property type="match status" value="1"/>
</dbReference>